<dbReference type="InterPro" id="IPR001633">
    <property type="entry name" value="EAL_dom"/>
</dbReference>
<name>A0A6I3STH1_9BURK</name>
<dbReference type="PIRSF" id="PIRSF003180">
    <property type="entry name" value="DiGMPpdiest_YuxH"/>
    <property type="match status" value="1"/>
</dbReference>
<dbReference type="Proteomes" id="UP000622638">
    <property type="component" value="Unassembled WGS sequence"/>
</dbReference>
<dbReference type="EMBL" id="WNKZ01000013">
    <property type="protein sequence ID" value="MTV52480.1"/>
    <property type="molecule type" value="Genomic_DNA"/>
</dbReference>
<reference evidence="6" key="2">
    <citation type="journal article" date="2019" name="Int. J. Syst. Evol. Microbiol.">
        <title>The Global Catalogue of Microorganisms (GCM) 10K type strain sequencing project: providing services to taxonomists for standard genome sequencing and annotation.</title>
        <authorList>
            <consortium name="The Broad Institute Genomics Platform"/>
            <consortium name="The Broad Institute Genome Sequencing Center for Infectious Disease"/>
            <person name="Wu L."/>
            <person name="Ma J."/>
        </authorList>
    </citation>
    <scope>NUCLEOTIDE SEQUENCE [LARGE SCALE GENOMIC DNA]</scope>
    <source>
        <strain evidence="6">CGMCC 1.15931</strain>
    </source>
</reference>
<evidence type="ECO:0000313" key="4">
    <source>
        <dbReference type="EMBL" id="MTV52480.1"/>
    </source>
</evidence>
<comment type="caution">
    <text evidence="4">The sequence shown here is derived from an EMBL/GenBank/DDBJ whole genome shotgun (WGS) entry which is preliminary data.</text>
</comment>
<dbReference type="Gene3D" id="1.10.3210.10">
    <property type="entry name" value="Hypothetical protein af1432"/>
    <property type="match status" value="1"/>
</dbReference>
<dbReference type="PANTHER" id="PTHR33525:SF4">
    <property type="entry name" value="CYCLIC DI-GMP PHOSPHODIESTERASE CDGJ"/>
    <property type="match status" value="1"/>
</dbReference>
<dbReference type="OrthoDB" id="9804751at2"/>
<dbReference type="EMBL" id="BMKG01000002">
    <property type="protein sequence ID" value="GGB88774.1"/>
    <property type="molecule type" value="Genomic_DNA"/>
</dbReference>
<dbReference type="PANTHER" id="PTHR33525">
    <property type="match status" value="1"/>
</dbReference>
<dbReference type="Pfam" id="PF08668">
    <property type="entry name" value="HDOD"/>
    <property type="match status" value="1"/>
</dbReference>
<dbReference type="PROSITE" id="PS51833">
    <property type="entry name" value="HDOD"/>
    <property type="match status" value="1"/>
</dbReference>
<dbReference type="Proteomes" id="UP000430634">
    <property type="component" value="Unassembled WGS sequence"/>
</dbReference>
<reference evidence="3" key="1">
    <citation type="journal article" date="2014" name="Int. J. Syst. Evol. Microbiol.">
        <title>Complete genome of a new Firmicutes species belonging to the dominant human colonic microbiota ('Ruminococcus bicirculans') reveals two chromosomes and a selective capacity to utilize plant glucans.</title>
        <authorList>
            <consortium name="NISC Comparative Sequencing Program"/>
            <person name="Wegmann U."/>
            <person name="Louis P."/>
            <person name="Goesmann A."/>
            <person name="Henrissat B."/>
            <person name="Duncan S.H."/>
            <person name="Flint H.J."/>
        </authorList>
    </citation>
    <scope>NUCLEOTIDE SEQUENCE</scope>
    <source>
        <strain evidence="3">CGMCC 1.15931</strain>
    </source>
</reference>
<dbReference type="AlphaFoldDB" id="A0A6I3STH1"/>
<dbReference type="RefSeq" id="WP_155469814.1">
    <property type="nucleotide sequence ID" value="NZ_BMKG01000002.1"/>
</dbReference>
<feature type="domain" description="HDOD" evidence="2">
    <location>
        <begin position="214"/>
        <end position="402"/>
    </location>
</feature>
<dbReference type="PROSITE" id="PS50883">
    <property type="entry name" value="EAL"/>
    <property type="match status" value="1"/>
</dbReference>
<proteinExistence type="predicted"/>
<accession>A0A6I3STH1</accession>
<organism evidence="4 5">
    <name type="scientific">Pseudoduganella buxea</name>
    <dbReference type="NCBI Taxonomy" id="1949069"/>
    <lineage>
        <taxon>Bacteria</taxon>
        <taxon>Pseudomonadati</taxon>
        <taxon>Pseudomonadota</taxon>
        <taxon>Betaproteobacteria</taxon>
        <taxon>Burkholderiales</taxon>
        <taxon>Oxalobacteraceae</taxon>
        <taxon>Telluria group</taxon>
        <taxon>Pseudoduganella</taxon>
    </lineage>
</organism>
<dbReference type="Pfam" id="PF00563">
    <property type="entry name" value="EAL"/>
    <property type="match status" value="1"/>
</dbReference>
<dbReference type="SUPFAM" id="SSF109604">
    <property type="entry name" value="HD-domain/PDEase-like"/>
    <property type="match status" value="1"/>
</dbReference>
<dbReference type="InterPro" id="IPR013976">
    <property type="entry name" value="HDOD"/>
</dbReference>
<evidence type="ECO:0000313" key="6">
    <source>
        <dbReference type="Proteomes" id="UP000622638"/>
    </source>
</evidence>
<reference evidence="3" key="4">
    <citation type="submission" date="2024-05" db="EMBL/GenBank/DDBJ databases">
        <authorList>
            <person name="Sun Q."/>
            <person name="Zhou Y."/>
        </authorList>
    </citation>
    <scope>NUCLEOTIDE SEQUENCE</scope>
    <source>
        <strain evidence="3">CGMCC 1.15931</strain>
    </source>
</reference>
<dbReference type="CDD" id="cd01948">
    <property type="entry name" value="EAL"/>
    <property type="match status" value="1"/>
</dbReference>
<dbReference type="SMART" id="SM00052">
    <property type="entry name" value="EAL"/>
    <property type="match status" value="1"/>
</dbReference>
<protein>
    <submittedName>
        <fullName evidence="3">Cyclic diguanylate phosphodiesterase</fullName>
    </submittedName>
    <submittedName>
        <fullName evidence="4">EAL domain-containing protein</fullName>
    </submittedName>
</protein>
<evidence type="ECO:0000259" key="1">
    <source>
        <dbReference type="PROSITE" id="PS50883"/>
    </source>
</evidence>
<feature type="domain" description="EAL" evidence="1">
    <location>
        <begin position="1"/>
        <end position="220"/>
    </location>
</feature>
<reference evidence="4 5" key="3">
    <citation type="submission" date="2019-11" db="EMBL/GenBank/DDBJ databases">
        <title>Type strains purchased from KCTC, JCM and DSMZ.</title>
        <authorList>
            <person name="Lu H."/>
        </authorList>
    </citation>
    <scope>NUCLEOTIDE SEQUENCE [LARGE SCALE GENOMIC DNA]</scope>
    <source>
        <strain evidence="4 5">KCTC 52429</strain>
    </source>
</reference>
<dbReference type="InterPro" id="IPR035919">
    <property type="entry name" value="EAL_sf"/>
</dbReference>
<evidence type="ECO:0000313" key="5">
    <source>
        <dbReference type="Proteomes" id="UP000430634"/>
    </source>
</evidence>
<dbReference type="InterPro" id="IPR052340">
    <property type="entry name" value="RNase_Y/CdgJ"/>
</dbReference>
<evidence type="ECO:0000313" key="3">
    <source>
        <dbReference type="EMBL" id="GGB88774.1"/>
    </source>
</evidence>
<dbReference type="Gene3D" id="3.20.20.450">
    <property type="entry name" value="EAL domain"/>
    <property type="match status" value="1"/>
</dbReference>
<gene>
    <name evidence="3" type="ORF">GCM10011572_08570</name>
    <name evidence="4" type="ORF">GM672_06975</name>
</gene>
<dbReference type="InterPro" id="IPR014408">
    <property type="entry name" value="dGMP_Pdiesterase_EAL/HD-GYP"/>
</dbReference>
<sequence length="427" mass="47712">MTLAASPAAAIPMPFANNFFLARQPILNRNQRLVAYELLYRNAESGDAQFTDGTAATASVIAHASELGMEQVVGDQLAYVNVDTEGLMSDFIRFLPNDKVILEVLETVEPTPDVLARLVELRAAGFKFALDDVAGTSESLTKLRPLMDIIKIDIRQMAPAALATLTRSLKSPHQKLLAEKVETHEEFRQCMDLGFEYFQGYYFARPVILSGKKIAPSQLAIMHLLDLLNGDADQRDIERSVKLDPLITLNLLRLVNTPAVGARFRINSVSHALIVLGRRQLQRWLQILLYVKGHQYDSPLLQLATTRGKTMELLLERLQPGERISADIGFTVGIMSLMDTLFSVAMSEILGSVNVVEEVREALLHRTGTYGETLKLIEMIERAQEGPELTALLHRLKLSPSELYACQLAAYEWVNEYRLAIAEPVRR</sequence>
<evidence type="ECO:0000259" key="2">
    <source>
        <dbReference type="PROSITE" id="PS51833"/>
    </source>
</evidence>
<keyword evidence="6" id="KW-1185">Reference proteome</keyword>
<dbReference type="SUPFAM" id="SSF141868">
    <property type="entry name" value="EAL domain-like"/>
    <property type="match status" value="1"/>
</dbReference>